<accession>S0FBH2</accession>
<sequence length="51" mass="6132">MQFSSLRDELFLTGFKIKPQNYKNPLKKLHPFCKFSLSACLQLFKQTYKFK</sequence>
<dbReference type="EMBL" id="ACBW01000212">
    <property type="protein sequence ID" value="EEF77813.1"/>
    <property type="molecule type" value="Genomic_DNA"/>
</dbReference>
<dbReference type="AlphaFoldDB" id="S0FBH2"/>
<dbReference type="STRING" id="547042.BACCOPRO_03336"/>
<organism evidence="1 2">
    <name type="scientific">Phocaeicola coprophilus DSM 18228 = JCM 13818</name>
    <dbReference type="NCBI Taxonomy" id="547042"/>
    <lineage>
        <taxon>Bacteria</taxon>
        <taxon>Pseudomonadati</taxon>
        <taxon>Bacteroidota</taxon>
        <taxon>Bacteroidia</taxon>
        <taxon>Bacteroidales</taxon>
        <taxon>Bacteroidaceae</taxon>
        <taxon>Phocaeicola</taxon>
    </lineage>
</organism>
<evidence type="ECO:0000313" key="1">
    <source>
        <dbReference type="EMBL" id="EEF77813.1"/>
    </source>
</evidence>
<protein>
    <submittedName>
        <fullName evidence="1">Uncharacterized protein</fullName>
    </submittedName>
</protein>
<comment type="caution">
    <text evidence="1">The sequence shown here is derived from an EMBL/GenBank/DDBJ whole genome shotgun (WGS) entry which is preliminary data.</text>
</comment>
<name>S0FBH2_9BACT</name>
<proteinExistence type="predicted"/>
<gene>
    <name evidence="1" type="ORF">BACCOPRO_03336</name>
</gene>
<dbReference type="Proteomes" id="UP000014073">
    <property type="component" value="Unassembled WGS sequence"/>
</dbReference>
<keyword evidence="2" id="KW-1185">Reference proteome</keyword>
<dbReference type="HOGENOM" id="CLU_3095427_0_0_10"/>
<reference evidence="1 2" key="1">
    <citation type="submission" date="2008-12" db="EMBL/GenBank/DDBJ databases">
        <authorList>
            <person name="Fulton L."/>
            <person name="Clifton S."/>
            <person name="Fulton B."/>
            <person name="Xu J."/>
            <person name="Minx P."/>
            <person name="Pepin K.H."/>
            <person name="Johnson M."/>
            <person name="Bhonagiri V."/>
            <person name="Nash W.E."/>
            <person name="Mardis E.R."/>
            <person name="Wilson R.K."/>
        </authorList>
    </citation>
    <scope>NUCLEOTIDE SEQUENCE [LARGE SCALE GENOMIC DNA]</scope>
    <source>
        <strain evidence="1 2">DSM 18228</strain>
    </source>
</reference>
<evidence type="ECO:0000313" key="2">
    <source>
        <dbReference type="Proteomes" id="UP000014073"/>
    </source>
</evidence>